<keyword evidence="2" id="KW-1185">Reference proteome</keyword>
<dbReference type="RefSeq" id="WP_051725703.1">
    <property type="nucleotide sequence ID" value="NZ_JOTM01000005.1"/>
</dbReference>
<evidence type="ECO:0000313" key="2">
    <source>
        <dbReference type="Proteomes" id="UP000027778"/>
    </source>
</evidence>
<evidence type="ECO:0008006" key="3">
    <source>
        <dbReference type="Google" id="ProtNLM"/>
    </source>
</evidence>
<dbReference type="AlphaFoldDB" id="A0A073KQR0"/>
<proteinExistence type="predicted"/>
<gene>
    <name evidence="1" type="ORF">BAGA_24085</name>
</gene>
<sequence>MDNAPIESFFGHMNDELDYKDYQIFQSLQRMIEEYNYDPLSVDTKKDISDTMPKPSFKYLY</sequence>
<reference evidence="1 2" key="1">
    <citation type="submission" date="2014-06" db="EMBL/GenBank/DDBJ databases">
        <title>Draft genome sequence of Bacillus gaemokensis JCM 15801 (MCCC 1A00707).</title>
        <authorList>
            <person name="Lai Q."/>
            <person name="Liu Y."/>
            <person name="Shao Z."/>
        </authorList>
    </citation>
    <scope>NUCLEOTIDE SEQUENCE [LARGE SCALE GENOMIC DNA]</scope>
    <source>
        <strain evidence="1 2">JCM 15801</strain>
    </source>
</reference>
<protein>
    <recommendedName>
        <fullName evidence="3">Integrase catalytic domain-containing protein</fullName>
    </recommendedName>
</protein>
<comment type="caution">
    <text evidence="1">The sequence shown here is derived from an EMBL/GenBank/DDBJ whole genome shotgun (WGS) entry which is preliminary data.</text>
</comment>
<dbReference type="Proteomes" id="UP000027778">
    <property type="component" value="Unassembled WGS sequence"/>
</dbReference>
<evidence type="ECO:0000313" key="1">
    <source>
        <dbReference type="EMBL" id="KEK24738.1"/>
    </source>
</evidence>
<dbReference type="EMBL" id="JOTM01000005">
    <property type="protein sequence ID" value="KEK24738.1"/>
    <property type="molecule type" value="Genomic_DNA"/>
</dbReference>
<organism evidence="1 2">
    <name type="scientific">Bacillus gaemokensis</name>
    <dbReference type="NCBI Taxonomy" id="574375"/>
    <lineage>
        <taxon>Bacteria</taxon>
        <taxon>Bacillati</taxon>
        <taxon>Bacillota</taxon>
        <taxon>Bacilli</taxon>
        <taxon>Bacillales</taxon>
        <taxon>Bacillaceae</taxon>
        <taxon>Bacillus</taxon>
        <taxon>Bacillus cereus group</taxon>
    </lineage>
</organism>
<name>A0A073KQR0_9BACI</name>
<accession>A0A073KQR0</accession>